<dbReference type="Proteomes" id="UP001154114">
    <property type="component" value="Chromosome 14"/>
</dbReference>
<dbReference type="EMBL" id="LR824017">
    <property type="protein sequence ID" value="CAD0201493.1"/>
    <property type="molecule type" value="Genomic_DNA"/>
</dbReference>
<dbReference type="AlphaFoldDB" id="A0A9N8Q1H8"/>
<organism evidence="1 2">
    <name type="scientific">Chrysodeixis includens</name>
    <name type="common">Soybean looper</name>
    <name type="synonym">Pseudoplusia includens</name>
    <dbReference type="NCBI Taxonomy" id="689277"/>
    <lineage>
        <taxon>Eukaryota</taxon>
        <taxon>Metazoa</taxon>
        <taxon>Ecdysozoa</taxon>
        <taxon>Arthropoda</taxon>
        <taxon>Hexapoda</taxon>
        <taxon>Insecta</taxon>
        <taxon>Pterygota</taxon>
        <taxon>Neoptera</taxon>
        <taxon>Endopterygota</taxon>
        <taxon>Lepidoptera</taxon>
        <taxon>Glossata</taxon>
        <taxon>Ditrysia</taxon>
        <taxon>Noctuoidea</taxon>
        <taxon>Noctuidae</taxon>
        <taxon>Plusiinae</taxon>
        <taxon>Chrysodeixis</taxon>
    </lineage>
</organism>
<evidence type="ECO:0000313" key="2">
    <source>
        <dbReference type="Proteomes" id="UP001154114"/>
    </source>
</evidence>
<sequence>MKKTLFCFKYKKKTRRRMDRMNIRSFDYIIMRMVSSRVFIGIAQVAEVRLATRSPVGSITSCTIPINTQKNCRQCNYIRFYNNFREDDSYLKRYNGLLTRIYRDSPTSFGPNRVKDTFKCKTLIFDK</sequence>
<proteinExistence type="predicted"/>
<name>A0A9N8Q1H8_CHRIL</name>
<reference evidence="1" key="1">
    <citation type="submission" date="2021-12" db="EMBL/GenBank/DDBJ databases">
        <authorList>
            <person name="King R."/>
        </authorList>
    </citation>
    <scope>NUCLEOTIDE SEQUENCE</scope>
</reference>
<evidence type="ECO:0000313" key="1">
    <source>
        <dbReference type="EMBL" id="CAD0201493.1"/>
    </source>
</evidence>
<keyword evidence="2" id="KW-1185">Reference proteome</keyword>
<gene>
    <name evidence="1" type="ORF">CINC_LOCUS3163</name>
</gene>
<accession>A0A9N8Q1H8</accession>
<protein>
    <submittedName>
        <fullName evidence="1">Uncharacterized protein</fullName>
    </submittedName>
</protein>